<proteinExistence type="predicted"/>
<accession>A0A067DNT2</accession>
<protein>
    <submittedName>
        <fullName evidence="1">Uncharacterized protein</fullName>
    </submittedName>
</protein>
<organism evidence="1 2">
    <name type="scientific">Citrus sinensis</name>
    <name type="common">Sweet orange</name>
    <name type="synonym">Citrus aurantium var. sinensis</name>
    <dbReference type="NCBI Taxonomy" id="2711"/>
    <lineage>
        <taxon>Eukaryota</taxon>
        <taxon>Viridiplantae</taxon>
        <taxon>Streptophyta</taxon>
        <taxon>Embryophyta</taxon>
        <taxon>Tracheophyta</taxon>
        <taxon>Spermatophyta</taxon>
        <taxon>Magnoliopsida</taxon>
        <taxon>eudicotyledons</taxon>
        <taxon>Gunneridae</taxon>
        <taxon>Pentapetalae</taxon>
        <taxon>rosids</taxon>
        <taxon>malvids</taxon>
        <taxon>Sapindales</taxon>
        <taxon>Rutaceae</taxon>
        <taxon>Aurantioideae</taxon>
        <taxon>Citrus</taxon>
    </lineage>
</organism>
<reference evidence="1 2" key="1">
    <citation type="submission" date="2014-04" db="EMBL/GenBank/DDBJ databases">
        <authorList>
            <consortium name="International Citrus Genome Consortium"/>
            <person name="Gmitter F."/>
            <person name="Chen C."/>
            <person name="Farmerie W."/>
            <person name="Harkins T."/>
            <person name="Desany B."/>
            <person name="Mohiuddin M."/>
            <person name="Kodira C."/>
            <person name="Borodovsky M."/>
            <person name="Lomsadze A."/>
            <person name="Burns P."/>
            <person name="Jenkins J."/>
            <person name="Prochnik S."/>
            <person name="Shu S."/>
            <person name="Chapman J."/>
            <person name="Pitluck S."/>
            <person name="Schmutz J."/>
            <person name="Rokhsar D."/>
        </authorList>
    </citation>
    <scope>NUCLEOTIDE SEQUENCE</scope>
</reference>
<dbReference type="Proteomes" id="UP000027120">
    <property type="component" value="Unassembled WGS sequence"/>
</dbReference>
<dbReference type="EMBL" id="KK785397">
    <property type="protein sequence ID" value="KDO43205.1"/>
    <property type="molecule type" value="Genomic_DNA"/>
</dbReference>
<name>A0A067DNT2_CITSI</name>
<evidence type="ECO:0000313" key="1">
    <source>
        <dbReference type="EMBL" id="KDO43205.1"/>
    </source>
</evidence>
<keyword evidence="2" id="KW-1185">Reference proteome</keyword>
<dbReference type="AlphaFoldDB" id="A0A067DNT2"/>
<feature type="non-terminal residue" evidence="1">
    <location>
        <position position="1"/>
    </location>
</feature>
<evidence type="ECO:0000313" key="2">
    <source>
        <dbReference type="Proteomes" id="UP000027120"/>
    </source>
</evidence>
<gene>
    <name evidence="1" type="ORF">CISIN_1g048278mg</name>
</gene>
<sequence length="85" mass="9895">GSQEPEKEIVTNNLFMVENSQTFAVFVVRYLQSNLAKRFCYPKYQNRKYPITKDPAKIFTNTETFADSVDYKEVGNIRVHDAILN</sequence>